<dbReference type="VEuPathDB" id="VectorBase:AEPI010517"/>
<name>A0A182PU81_9DIPT</name>
<keyword evidence="10" id="KW-1207">Sterol metabolism</keyword>
<evidence type="ECO:0000256" key="5">
    <source>
        <dbReference type="ARBA" id="ARBA00022777"/>
    </source>
</evidence>
<keyword evidence="6 10" id="KW-0067">ATP-binding</keyword>
<reference evidence="13" key="2">
    <citation type="submission" date="2020-05" db="UniProtKB">
        <authorList>
            <consortium name="EnsemblMetazoa"/>
        </authorList>
    </citation>
    <scope>IDENTIFICATION</scope>
    <source>
        <strain evidence="13">Epiroticus2</strain>
    </source>
</reference>
<evidence type="ECO:0000256" key="3">
    <source>
        <dbReference type="ARBA" id="ARBA00022679"/>
    </source>
</evidence>
<comment type="pathway">
    <text evidence="9 10">Isoprenoid biosynthesis; isopentenyl diphosphate biosynthesis via mevalonate pathway; isopentenyl diphosphate from (R)-mevalonate: step 1/3.</text>
</comment>
<accession>A0A182PU81</accession>
<keyword evidence="7" id="KW-0460">Magnesium</keyword>
<dbReference type="InterPro" id="IPR006205">
    <property type="entry name" value="Mev_gal_kin"/>
</dbReference>
<dbReference type="InterPro" id="IPR013750">
    <property type="entry name" value="GHMP_kinase_C_dom"/>
</dbReference>
<keyword evidence="1 10" id="KW-0963">Cytoplasm</keyword>
<reference evidence="14" key="1">
    <citation type="submission" date="2013-03" db="EMBL/GenBank/DDBJ databases">
        <title>The Genome Sequence of Anopheles epiroticus epiroticus2.</title>
        <authorList>
            <consortium name="The Broad Institute Genomics Platform"/>
            <person name="Neafsey D.E."/>
            <person name="Howell P."/>
            <person name="Walker B."/>
            <person name="Young S.K."/>
            <person name="Zeng Q."/>
            <person name="Gargeya S."/>
            <person name="Fitzgerald M."/>
            <person name="Haas B."/>
            <person name="Abouelleil A."/>
            <person name="Allen A.W."/>
            <person name="Alvarado L."/>
            <person name="Arachchi H.M."/>
            <person name="Berlin A.M."/>
            <person name="Chapman S.B."/>
            <person name="Gainer-Dewar J."/>
            <person name="Goldberg J."/>
            <person name="Griggs A."/>
            <person name="Gujja S."/>
            <person name="Hansen M."/>
            <person name="Howarth C."/>
            <person name="Imamovic A."/>
            <person name="Ireland A."/>
            <person name="Larimer J."/>
            <person name="McCowan C."/>
            <person name="Murphy C."/>
            <person name="Pearson M."/>
            <person name="Poon T.W."/>
            <person name="Priest M."/>
            <person name="Roberts A."/>
            <person name="Saif S."/>
            <person name="Shea T."/>
            <person name="Sisk P."/>
            <person name="Sykes S."/>
            <person name="Wortman J."/>
            <person name="Nusbaum C."/>
            <person name="Birren B."/>
        </authorList>
    </citation>
    <scope>NUCLEOTIDE SEQUENCE [LARGE SCALE GENOMIC DNA]</scope>
    <source>
        <strain evidence="14">Epiroticus2</strain>
    </source>
</reference>
<evidence type="ECO:0000259" key="11">
    <source>
        <dbReference type="Pfam" id="PF00288"/>
    </source>
</evidence>
<keyword evidence="14" id="KW-1185">Reference proteome</keyword>
<dbReference type="Pfam" id="PF00288">
    <property type="entry name" value="GHMP_kinases_N"/>
    <property type="match status" value="1"/>
</dbReference>
<comment type="catalytic activity">
    <reaction evidence="10">
        <text>(R)-mevalonate + ATP = (R)-5-phosphomevalonate + ADP + H(+)</text>
        <dbReference type="Rhea" id="RHEA:17065"/>
        <dbReference type="ChEBI" id="CHEBI:15378"/>
        <dbReference type="ChEBI" id="CHEBI:30616"/>
        <dbReference type="ChEBI" id="CHEBI:36464"/>
        <dbReference type="ChEBI" id="CHEBI:58146"/>
        <dbReference type="ChEBI" id="CHEBI:456216"/>
        <dbReference type="EC" id="2.7.1.36"/>
    </reaction>
</comment>
<dbReference type="EC" id="2.7.1.36" evidence="10"/>
<protein>
    <recommendedName>
        <fullName evidence="10">Mevalonate kinase</fullName>
        <shortName evidence="10">MK</shortName>
        <ecNumber evidence="10">2.7.1.36</ecNumber>
    </recommendedName>
</protein>
<dbReference type="GO" id="GO:0005524">
    <property type="term" value="F:ATP binding"/>
    <property type="evidence" value="ECO:0007669"/>
    <property type="project" value="UniProtKB-KW"/>
</dbReference>
<dbReference type="PANTHER" id="PTHR43290:SF2">
    <property type="entry name" value="MEVALONATE KINASE"/>
    <property type="match status" value="1"/>
</dbReference>
<evidence type="ECO:0000256" key="6">
    <source>
        <dbReference type="ARBA" id="ARBA00022840"/>
    </source>
</evidence>
<evidence type="ECO:0000256" key="2">
    <source>
        <dbReference type="ARBA" id="ARBA00022516"/>
    </source>
</evidence>
<dbReference type="GO" id="GO:0019287">
    <property type="term" value="P:isopentenyl diphosphate biosynthetic process, mevalonate pathway"/>
    <property type="evidence" value="ECO:0007669"/>
    <property type="project" value="UniProtKB-UniPathway"/>
</dbReference>
<feature type="domain" description="GHMP kinase N-terminal" evidence="11">
    <location>
        <begin position="154"/>
        <end position="200"/>
    </location>
</feature>
<keyword evidence="2 10" id="KW-0444">Lipid biosynthesis</keyword>
<keyword evidence="8 10" id="KW-0443">Lipid metabolism</keyword>
<evidence type="ECO:0000313" key="13">
    <source>
        <dbReference type="EnsemblMetazoa" id="AEPI010517-PA"/>
    </source>
</evidence>
<organism evidence="13 14">
    <name type="scientific">Anopheles epiroticus</name>
    <dbReference type="NCBI Taxonomy" id="199890"/>
    <lineage>
        <taxon>Eukaryota</taxon>
        <taxon>Metazoa</taxon>
        <taxon>Ecdysozoa</taxon>
        <taxon>Arthropoda</taxon>
        <taxon>Hexapoda</taxon>
        <taxon>Insecta</taxon>
        <taxon>Pterygota</taxon>
        <taxon>Neoptera</taxon>
        <taxon>Endopterygota</taxon>
        <taxon>Diptera</taxon>
        <taxon>Nematocera</taxon>
        <taxon>Culicoidea</taxon>
        <taxon>Culicidae</taxon>
        <taxon>Anophelinae</taxon>
        <taxon>Anopheles</taxon>
    </lineage>
</organism>
<keyword evidence="10" id="KW-0756">Sterol biosynthesis</keyword>
<sequence>MTTIVKQFEVSAPGKVILHGEHSVVYGHPAIAGSIGLHTYLNYTALERSSASPSAQVIIEFRSLPFTATLSLDSFDAFLREVDCNEALQPDAFLEQLRSTGEFPFARFLSDSKESSCLEDTSSKERMSLGSTLYIMNRVLRSEGVTTLDPSTIGEGGFRLSLYSEMSIGAGLGSSASYGVCLAAGAYQLARILKREATADHPPKLGEDVLKKIYQWSFDSEIIMHVKPSGIDNEIATNGGMVRFRRGCGVNKIITLRRPVNVLIVDTGVSRSTANLVTIAAKRLELFPRTVGPILQAMGGLVDEAIALFEGDQDPDTVYERLSTLVSINNNLLRSLGVSHPALEKIFAIAERAGFASKLTGAGGGGCAFVLLPTAFRELDSFRELMDALKEAGLRSIETTVGTGAGVTLSYPADDK</sequence>
<dbReference type="PANTHER" id="PTHR43290">
    <property type="entry name" value="MEVALONATE KINASE"/>
    <property type="match status" value="1"/>
</dbReference>
<dbReference type="SUPFAM" id="SSF54211">
    <property type="entry name" value="Ribosomal protein S5 domain 2-like"/>
    <property type="match status" value="1"/>
</dbReference>
<dbReference type="PRINTS" id="PR00959">
    <property type="entry name" value="MEVGALKINASE"/>
</dbReference>
<dbReference type="Gene3D" id="3.30.230.10">
    <property type="match status" value="1"/>
</dbReference>
<dbReference type="EnsemblMetazoa" id="AEPI010517-RA">
    <property type="protein sequence ID" value="AEPI010517-PA"/>
    <property type="gene ID" value="AEPI010517"/>
</dbReference>
<evidence type="ECO:0000256" key="8">
    <source>
        <dbReference type="ARBA" id="ARBA00023098"/>
    </source>
</evidence>
<dbReference type="NCBIfam" id="TIGR00549">
    <property type="entry name" value="mevalon_kin"/>
    <property type="match status" value="1"/>
</dbReference>
<keyword evidence="10" id="KW-0752">Steroid biosynthesis</keyword>
<dbReference type="Proteomes" id="UP000075885">
    <property type="component" value="Unassembled WGS sequence"/>
</dbReference>
<comment type="subcellular location">
    <subcellularLocation>
        <location evidence="10">Cytoplasm</location>
    </subcellularLocation>
</comment>
<proteinExistence type="inferred from homology"/>
<dbReference type="GO" id="GO:0005829">
    <property type="term" value="C:cytosol"/>
    <property type="evidence" value="ECO:0007669"/>
    <property type="project" value="TreeGrafter"/>
</dbReference>
<evidence type="ECO:0000256" key="10">
    <source>
        <dbReference type="RuleBase" id="RU363087"/>
    </source>
</evidence>
<dbReference type="InterPro" id="IPR006204">
    <property type="entry name" value="GHMP_kinase_N_dom"/>
</dbReference>
<dbReference type="InterPro" id="IPR014721">
    <property type="entry name" value="Ribsml_uS5_D2-typ_fold_subgr"/>
</dbReference>
<dbReference type="STRING" id="199890.A0A182PU81"/>
<dbReference type="SUPFAM" id="SSF55060">
    <property type="entry name" value="GHMP Kinase, C-terminal domain"/>
    <property type="match status" value="1"/>
</dbReference>
<dbReference type="UniPathway" id="UPA00057">
    <property type="reaction ID" value="UER00098"/>
</dbReference>
<evidence type="ECO:0000313" key="14">
    <source>
        <dbReference type="Proteomes" id="UP000075885"/>
    </source>
</evidence>
<dbReference type="Gene3D" id="3.30.70.890">
    <property type="entry name" value="GHMP kinase, C-terminal domain"/>
    <property type="match status" value="1"/>
</dbReference>
<keyword evidence="10" id="KW-0753">Steroid metabolism</keyword>
<dbReference type="AlphaFoldDB" id="A0A182PU81"/>
<evidence type="ECO:0000256" key="4">
    <source>
        <dbReference type="ARBA" id="ARBA00022741"/>
    </source>
</evidence>
<evidence type="ECO:0000256" key="1">
    <source>
        <dbReference type="ARBA" id="ARBA00022490"/>
    </source>
</evidence>
<evidence type="ECO:0000256" key="9">
    <source>
        <dbReference type="ARBA" id="ARBA00029438"/>
    </source>
</evidence>
<dbReference type="InterPro" id="IPR036554">
    <property type="entry name" value="GHMP_kinase_C_sf"/>
</dbReference>
<feature type="domain" description="GHMP kinase C-terminal" evidence="12">
    <location>
        <begin position="321"/>
        <end position="373"/>
    </location>
</feature>
<dbReference type="InterPro" id="IPR020568">
    <property type="entry name" value="Ribosomal_Su5_D2-typ_SF"/>
</dbReference>
<dbReference type="GO" id="GO:0006695">
    <property type="term" value="P:cholesterol biosynthetic process"/>
    <property type="evidence" value="ECO:0007669"/>
    <property type="project" value="TreeGrafter"/>
</dbReference>
<dbReference type="GO" id="GO:0004496">
    <property type="term" value="F:mevalonate kinase activity"/>
    <property type="evidence" value="ECO:0007669"/>
    <property type="project" value="UniProtKB-EC"/>
</dbReference>
<evidence type="ECO:0000256" key="7">
    <source>
        <dbReference type="ARBA" id="ARBA00022842"/>
    </source>
</evidence>
<comment type="similarity">
    <text evidence="10">Belongs to the GHMP kinase family. Mevalonate kinase subfamily.</text>
</comment>
<keyword evidence="5 10" id="KW-0418">Kinase</keyword>
<keyword evidence="3 10" id="KW-0808">Transferase</keyword>
<dbReference type="Pfam" id="PF08544">
    <property type="entry name" value="GHMP_kinases_C"/>
    <property type="match status" value="1"/>
</dbReference>
<keyword evidence="4 10" id="KW-0547">Nucleotide-binding</keyword>
<evidence type="ECO:0000259" key="12">
    <source>
        <dbReference type="Pfam" id="PF08544"/>
    </source>
</evidence>